<sequence>MSQYTAIESDEAPSGLNASREANTANPPTRNAQDITDPANWTLYQRLKESSHPVALLFYITFRIAPIFIYIFGNLILGFITKNNKFILHFIILVLLISADFWNLKNISGRLLVGLRWWNETNFVKNSPNGEFENVWVFESADPNRIINPIDSKVFWILLYGQPAAWIVLGIMAILKFEFLYLILITISVSLSLTNAVAFTKCDKFGKANNLATDLFSRATGGLLTRLNPFA</sequence>
<organism evidence="10 11">
    <name type="scientific">Hyphopichia burtonii NRRL Y-1933</name>
    <dbReference type="NCBI Taxonomy" id="984485"/>
    <lineage>
        <taxon>Eukaryota</taxon>
        <taxon>Fungi</taxon>
        <taxon>Dikarya</taxon>
        <taxon>Ascomycota</taxon>
        <taxon>Saccharomycotina</taxon>
        <taxon>Pichiomycetes</taxon>
        <taxon>Debaryomycetaceae</taxon>
        <taxon>Hyphopichia</taxon>
    </lineage>
</organism>
<evidence type="ECO:0000256" key="8">
    <source>
        <dbReference type="RuleBase" id="RU361206"/>
    </source>
</evidence>
<evidence type="ECO:0000256" key="2">
    <source>
        <dbReference type="ARBA" id="ARBA00004653"/>
    </source>
</evidence>
<evidence type="ECO:0000256" key="5">
    <source>
        <dbReference type="ARBA" id="ARBA00022692"/>
    </source>
</evidence>
<evidence type="ECO:0000256" key="7">
    <source>
        <dbReference type="ARBA" id="ARBA00023136"/>
    </source>
</evidence>
<keyword evidence="6 8" id="KW-1133">Transmembrane helix</keyword>
<evidence type="ECO:0000256" key="4">
    <source>
        <dbReference type="ARBA" id="ARBA00013603"/>
    </source>
</evidence>
<dbReference type="PANTHER" id="PTHR13019:SF7">
    <property type="entry name" value="GOLGI APPARATUS MEMBRANE PROTEIN TVP23"/>
    <property type="match status" value="1"/>
</dbReference>
<dbReference type="OrthoDB" id="2151161at2759"/>
<gene>
    <name evidence="10" type="ORF">HYPBUDRAFT_105208</name>
</gene>
<comment type="similarity">
    <text evidence="3 8">Belongs to the TVP23 family.</text>
</comment>
<dbReference type="GeneID" id="30992947"/>
<feature type="transmembrane region" description="Helical" evidence="8">
    <location>
        <begin position="180"/>
        <end position="199"/>
    </location>
</feature>
<dbReference type="GO" id="GO:0009306">
    <property type="term" value="P:protein secretion"/>
    <property type="evidence" value="ECO:0007669"/>
    <property type="project" value="TreeGrafter"/>
</dbReference>
<proteinExistence type="inferred from homology"/>
<protein>
    <recommendedName>
        <fullName evidence="4 8">Golgi apparatus membrane protein TVP23</fullName>
    </recommendedName>
</protein>
<evidence type="ECO:0000313" key="11">
    <source>
        <dbReference type="Proteomes" id="UP000095085"/>
    </source>
</evidence>
<feature type="transmembrane region" description="Helical" evidence="8">
    <location>
        <begin position="154"/>
        <end position="174"/>
    </location>
</feature>
<evidence type="ECO:0000256" key="6">
    <source>
        <dbReference type="ARBA" id="ARBA00022989"/>
    </source>
</evidence>
<feature type="region of interest" description="Disordered" evidence="9">
    <location>
        <begin position="1"/>
        <end position="34"/>
    </location>
</feature>
<feature type="transmembrane region" description="Helical" evidence="8">
    <location>
        <begin position="86"/>
        <end position="104"/>
    </location>
</feature>
<keyword evidence="7 8" id="KW-0472">Membrane</keyword>
<dbReference type="STRING" id="984485.A0A1E4RNQ0"/>
<evidence type="ECO:0000256" key="9">
    <source>
        <dbReference type="SAM" id="MobiDB-lite"/>
    </source>
</evidence>
<dbReference type="GO" id="GO:0000139">
    <property type="term" value="C:Golgi membrane"/>
    <property type="evidence" value="ECO:0007669"/>
    <property type="project" value="UniProtKB-SubCell"/>
</dbReference>
<dbReference type="EMBL" id="KV454539">
    <property type="protein sequence ID" value="ODV68883.1"/>
    <property type="molecule type" value="Genomic_DNA"/>
</dbReference>
<dbReference type="PANTHER" id="PTHR13019">
    <property type="entry name" value="GOLGI APPARATUS MEMBRANE PROTEIN TVP23"/>
    <property type="match status" value="1"/>
</dbReference>
<name>A0A1E4RNQ0_9ASCO</name>
<comment type="subcellular location">
    <subcellularLocation>
        <location evidence="2 8">Golgi apparatus membrane</location>
        <topology evidence="2 8">Multi-pass membrane protein</topology>
    </subcellularLocation>
</comment>
<comment type="function">
    <text evidence="1 8">Golgi membrane protein involved in vesicular trafficking.</text>
</comment>
<evidence type="ECO:0000313" key="10">
    <source>
        <dbReference type="EMBL" id="ODV68883.1"/>
    </source>
</evidence>
<keyword evidence="11" id="KW-1185">Reference proteome</keyword>
<reference evidence="11" key="1">
    <citation type="submission" date="2016-05" db="EMBL/GenBank/DDBJ databases">
        <title>Comparative genomics of biotechnologically important yeasts.</title>
        <authorList>
            <consortium name="DOE Joint Genome Institute"/>
            <person name="Riley R."/>
            <person name="Haridas S."/>
            <person name="Wolfe K.H."/>
            <person name="Lopes M.R."/>
            <person name="Hittinger C.T."/>
            <person name="Goker M."/>
            <person name="Salamov A."/>
            <person name="Wisecaver J."/>
            <person name="Long T.M."/>
            <person name="Aerts A.L."/>
            <person name="Barry K."/>
            <person name="Choi C."/>
            <person name="Clum A."/>
            <person name="Coughlan A.Y."/>
            <person name="Deshpande S."/>
            <person name="Douglass A.P."/>
            <person name="Hanson S.J."/>
            <person name="Klenk H.-P."/>
            <person name="Labutti K."/>
            <person name="Lapidus A."/>
            <person name="Lindquist E."/>
            <person name="Lipzen A."/>
            <person name="Meier-Kolthoff J.P."/>
            <person name="Ohm R.A."/>
            <person name="Otillar R.P."/>
            <person name="Pangilinan J."/>
            <person name="Peng Y."/>
            <person name="Rokas A."/>
            <person name="Rosa C.A."/>
            <person name="Scheuner C."/>
            <person name="Sibirny A.A."/>
            <person name="Slot J.C."/>
            <person name="Stielow J.B."/>
            <person name="Sun H."/>
            <person name="Kurtzman C.P."/>
            <person name="Blackwell M."/>
            <person name="Grigoriev I.V."/>
            <person name="Jeffries T.W."/>
        </authorList>
    </citation>
    <scope>NUCLEOTIDE SEQUENCE [LARGE SCALE GENOMIC DNA]</scope>
    <source>
        <strain evidence="11">NRRL Y-1933</strain>
    </source>
</reference>
<keyword evidence="8" id="KW-0333">Golgi apparatus</keyword>
<evidence type="ECO:0000256" key="3">
    <source>
        <dbReference type="ARBA" id="ARBA00005467"/>
    </source>
</evidence>
<dbReference type="RefSeq" id="XP_020077950.1">
    <property type="nucleotide sequence ID" value="XM_020218397.1"/>
</dbReference>
<dbReference type="Proteomes" id="UP000095085">
    <property type="component" value="Unassembled WGS sequence"/>
</dbReference>
<feature type="compositionally biased region" description="Polar residues" evidence="9">
    <location>
        <begin position="16"/>
        <end position="34"/>
    </location>
</feature>
<dbReference type="InterPro" id="IPR008564">
    <property type="entry name" value="TVP23-like"/>
</dbReference>
<accession>A0A1E4RNQ0</accession>
<feature type="transmembrane region" description="Helical" evidence="8">
    <location>
        <begin position="56"/>
        <end position="80"/>
    </location>
</feature>
<dbReference type="Pfam" id="PF05832">
    <property type="entry name" value="DUF846"/>
    <property type="match status" value="1"/>
</dbReference>
<evidence type="ECO:0000256" key="1">
    <source>
        <dbReference type="ARBA" id="ARBA00003246"/>
    </source>
</evidence>
<keyword evidence="5 8" id="KW-0812">Transmembrane</keyword>
<dbReference type="GO" id="GO:0016192">
    <property type="term" value="P:vesicle-mediated transport"/>
    <property type="evidence" value="ECO:0007669"/>
    <property type="project" value="TreeGrafter"/>
</dbReference>
<dbReference type="AlphaFoldDB" id="A0A1E4RNQ0"/>